<accession>A0ABR1Q408</accession>
<comment type="caution">
    <text evidence="2">The sequence shown here is derived from an EMBL/GenBank/DDBJ whole genome shotgun (WGS) entry which is preliminary data.</text>
</comment>
<evidence type="ECO:0000313" key="2">
    <source>
        <dbReference type="EMBL" id="KAK7946715.1"/>
    </source>
</evidence>
<evidence type="ECO:0000256" key="1">
    <source>
        <dbReference type="SAM" id="MobiDB-lite"/>
    </source>
</evidence>
<name>A0ABR1Q408_9PEZI</name>
<keyword evidence="3" id="KW-1185">Reference proteome</keyword>
<dbReference type="RefSeq" id="XP_066696749.1">
    <property type="nucleotide sequence ID" value="XM_066847258.1"/>
</dbReference>
<feature type="compositionally biased region" description="Basic and acidic residues" evidence="1">
    <location>
        <begin position="90"/>
        <end position="100"/>
    </location>
</feature>
<feature type="region of interest" description="Disordered" evidence="1">
    <location>
        <begin position="90"/>
        <end position="137"/>
    </location>
</feature>
<protein>
    <submittedName>
        <fullName evidence="2">Short-chain dehydrogenase TIC 32- chloroplastic</fullName>
    </submittedName>
</protein>
<dbReference type="EMBL" id="JAQQWE010000007">
    <property type="protein sequence ID" value="KAK7946715.1"/>
    <property type="molecule type" value="Genomic_DNA"/>
</dbReference>
<reference evidence="2 3" key="1">
    <citation type="submission" date="2023-01" db="EMBL/GenBank/DDBJ databases">
        <title>Analysis of 21 Apiospora genomes using comparative genomics revels a genus with tremendous synthesis potential of carbohydrate active enzymes and secondary metabolites.</title>
        <authorList>
            <person name="Sorensen T."/>
        </authorList>
    </citation>
    <scope>NUCLEOTIDE SEQUENCE [LARGE SCALE GENOMIC DNA]</scope>
    <source>
        <strain evidence="2 3">CBS 24483</strain>
    </source>
</reference>
<evidence type="ECO:0000313" key="3">
    <source>
        <dbReference type="Proteomes" id="UP001391051"/>
    </source>
</evidence>
<sequence>MGRSKTSDAEEINHSFELKFGKNHLSQSLLSHELRGLLLASSTPTFHSRVVNVTSAGYTYGFLDLDDVNFTGLPLHPALQRLNRVRRVQDGQHLHGDARRVPFGSSIGSSSSIPPSPGQKIHGYAVHPGGLESPNLQ</sequence>
<gene>
    <name evidence="2" type="ORF">PG986_011036</name>
</gene>
<proteinExistence type="predicted"/>
<dbReference type="GeneID" id="92080320"/>
<dbReference type="Proteomes" id="UP001391051">
    <property type="component" value="Unassembled WGS sequence"/>
</dbReference>
<organism evidence="2 3">
    <name type="scientific">Apiospora aurea</name>
    <dbReference type="NCBI Taxonomy" id="335848"/>
    <lineage>
        <taxon>Eukaryota</taxon>
        <taxon>Fungi</taxon>
        <taxon>Dikarya</taxon>
        <taxon>Ascomycota</taxon>
        <taxon>Pezizomycotina</taxon>
        <taxon>Sordariomycetes</taxon>
        <taxon>Xylariomycetidae</taxon>
        <taxon>Amphisphaeriales</taxon>
        <taxon>Apiosporaceae</taxon>
        <taxon>Apiospora</taxon>
    </lineage>
</organism>
<feature type="compositionally biased region" description="Low complexity" evidence="1">
    <location>
        <begin position="104"/>
        <end position="113"/>
    </location>
</feature>